<dbReference type="InterPro" id="IPR029033">
    <property type="entry name" value="His_PPase_superfam"/>
</dbReference>
<keyword evidence="2" id="KW-1185">Reference proteome</keyword>
<proteinExistence type="predicted"/>
<organism evidence="1 2">
    <name type="scientific">Nakamurella flava</name>
    <dbReference type="NCBI Taxonomy" id="2576308"/>
    <lineage>
        <taxon>Bacteria</taxon>
        <taxon>Bacillati</taxon>
        <taxon>Actinomycetota</taxon>
        <taxon>Actinomycetes</taxon>
        <taxon>Nakamurellales</taxon>
        <taxon>Nakamurellaceae</taxon>
        <taxon>Nakamurella</taxon>
    </lineage>
</organism>
<dbReference type="InterPro" id="IPR013078">
    <property type="entry name" value="His_Pase_superF_clade-1"/>
</dbReference>
<name>A0A4U6QE87_9ACTN</name>
<dbReference type="Pfam" id="PF00300">
    <property type="entry name" value="His_Phos_1"/>
    <property type="match status" value="1"/>
</dbReference>
<sequence length="222" mass="23315">MSLLDRRNVACRDHAGQRGRPGGERVRGSRMATTVTLVAAGATASTRQSALPRPDEPLLAAPAALPTRLAAAWCGPELRCVQTAAALGWSAVPAEPLRDIDAGRWIGRTSADLLESEPEAFVTWLRDPVFRAPGGESFAHLVLRAGGWAGDAGGAGWPHGRVALVVAPMVVRSMILALVGWPAVDGHGIDVAPLDVFQVRGTPGRWRLRAGRSLSDGGTADE</sequence>
<evidence type="ECO:0000313" key="1">
    <source>
        <dbReference type="EMBL" id="TKV58358.1"/>
    </source>
</evidence>
<dbReference type="Gene3D" id="3.40.50.1240">
    <property type="entry name" value="Phosphoglycerate mutase-like"/>
    <property type="match status" value="1"/>
</dbReference>
<dbReference type="AlphaFoldDB" id="A0A4U6QE87"/>
<dbReference type="Proteomes" id="UP000306985">
    <property type="component" value="Unassembled WGS sequence"/>
</dbReference>
<evidence type="ECO:0000313" key="2">
    <source>
        <dbReference type="Proteomes" id="UP000306985"/>
    </source>
</evidence>
<gene>
    <name evidence="1" type="ORF">FDO65_12340</name>
</gene>
<dbReference type="EMBL" id="SZZH01000003">
    <property type="protein sequence ID" value="TKV58358.1"/>
    <property type="molecule type" value="Genomic_DNA"/>
</dbReference>
<comment type="caution">
    <text evidence="1">The sequence shown here is derived from an EMBL/GenBank/DDBJ whole genome shotgun (WGS) entry which is preliminary data.</text>
</comment>
<reference evidence="1 2" key="1">
    <citation type="submission" date="2019-05" db="EMBL/GenBank/DDBJ databases">
        <title>Nakamurella sp. N5BH11, whole genome shotgun sequence.</title>
        <authorList>
            <person name="Tuo L."/>
        </authorList>
    </citation>
    <scope>NUCLEOTIDE SEQUENCE [LARGE SCALE GENOMIC DNA]</scope>
    <source>
        <strain evidence="1 2">N5BH11</strain>
    </source>
</reference>
<accession>A0A4U6QE87</accession>
<protein>
    <submittedName>
        <fullName evidence="1">Histidine phosphatase family protein</fullName>
    </submittedName>
</protein>
<dbReference type="SUPFAM" id="SSF53254">
    <property type="entry name" value="Phosphoglycerate mutase-like"/>
    <property type="match status" value="1"/>
</dbReference>
<dbReference type="OrthoDB" id="7502553at2"/>